<dbReference type="GO" id="GO:0016020">
    <property type="term" value="C:membrane"/>
    <property type="evidence" value="ECO:0007669"/>
    <property type="project" value="UniProtKB-SubCell"/>
</dbReference>
<dbReference type="InterPro" id="IPR011701">
    <property type="entry name" value="MFS"/>
</dbReference>
<evidence type="ECO:0000256" key="2">
    <source>
        <dbReference type="ARBA" id="ARBA00022448"/>
    </source>
</evidence>
<protein>
    <recommendedName>
        <fullName evidence="7">Major facilitator superfamily (MFS) profile domain-containing protein</fullName>
    </recommendedName>
</protein>
<dbReference type="Proteomes" id="UP000689195">
    <property type="component" value="Unassembled WGS sequence"/>
</dbReference>
<keyword evidence="9" id="KW-1185">Reference proteome</keyword>
<sequence>MKAELEFALLNAGNLFCCLGFSLIAPFYPAYAKEFNVSNTILGLIFGMNPIGGMLASLIVGKLLNNGNQKTFLYLGLIIQAIGQFQFPLLSLVHQQEYFLTLSFLGRFLSGFGGCTFLTPFYASIPQKFPETTAQKMAIIEFFSSFGYLAGAVAGSILYEIGGFYFPFLIFGSASVLIALIIKFSFQENNQILTQKQQQNEKDNQIGYITILKDFSVLTSFNVIFSMCLAYSYFQPIFAIFFQDQFDVPPVDSGYYMSLAPFSYCLGAFLISRIKVHKQITILIGIGVVAISEFMMGPDPLFGIRPQLHLTMIAYLIFGFFIALPYVLTLPSIIETLEFRFEKKDHEKCICLASGLFNSILSIGEFLGPFLSGLITEYLEFPRSCSILGIYLILSTVLYIPNVFQNKYKIQRVKVQTFDEQL</sequence>
<dbReference type="EMBL" id="CAJJDO010000126">
    <property type="protein sequence ID" value="CAD8201041.1"/>
    <property type="molecule type" value="Genomic_DNA"/>
</dbReference>
<dbReference type="InterPro" id="IPR020846">
    <property type="entry name" value="MFS_dom"/>
</dbReference>
<reference evidence="8" key="1">
    <citation type="submission" date="2021-01" db="EMBL/GenBank/DDBJ databases">
        <authorList>
            <consortium name="Genoscope - CEA"/>
            <person name="William W."/>
        </authorList>
    </citation>
    <scope>NUCLEOTIDE SEQUENCE</scope>
</reference>
<keyword evidence="5 6" id="KW-0472">Membrane</keyword>
<evidence type="ECO:0000256" key="5">
    <source>
        <dbReference type="ARBA" id="ARBA00023136"/>
    </source>
</evidence>
<name>A0A8S1XIM2_9CILI</name>
<evidence type="ECO:0000256" key="4">
    <source>
        <dbReference type="ARBA" id="ARBA00022989"/>
    </source>
</evidence>
<feature type="transmembrane region" description="Helical" evidence="6">
    <location>
        <begin position="279"/>
        <end position="296"/>
    </location>
</feature>
<keyword evidence="4 6" id="KW-1133">Transmembrane helix</keyword>
<evidence type="ECO:0000256" key="3">
    <source>
        <dbReference type="ARBA" id="ARBA00022692"/>
    </source>
</evidence>
<proteinExistence type="predicted"/>
<feature type="transmembrane region" description="Helical" evidence="6">
    <location>
        <begin position="7"/>
        <end position="28"/>
    </location>
</feature>
<evidence type="ECO:0000259" key="7">
    <source>
        <dbReference type="PROSITE" id="PS50850"/>
    </source>
</evidence>
<feature type="transmembrane region" description="Helical" evidence="6">
    <location>
        <begin position="72"/>
        <end position="92"/>
    </location>
</feature>
<comment type="caution">
    <text evidence="8">The sequence shown here is derived from an EMBL/GenBank/DDBJ whole genome shotgun (WGS) entry which is preliminary data.</text>
</comment>
<feature type="transmembrane region" description="Helical" evidence="6">
    <location>
        <begin position="206"/>
        <end position="234"/>
    </location>
</feature>
<dbReference type="AlphaFoldDB" id="A0A8S1XIM2"/>
<feature type="transmembrane region" description="Helical" evidence="6">
    <location>
        <begin position="308"/>
        <end position="328"/>
    </location>
</feature>
<evidence type="ECO:0000313" key="9">
    <source>
        <dbReference type="Proteomes" id="UP000689195"/>
    </source>
</evidence>
<dbReference type="PANTHER" id="PTHR23506">
    <property type="entry name" value="GH10249P"/>
    <property type="match status" value="1"/>
</dbReference>
<comment type="subcellular location">
    <subcellularLocation>
        <location evidence="1">Membrane</location>
        <topology evidence="1">Multi-pass membrane protein</topology>
    </subcellularLocation>
</comment>
<dbReference type="OrthoDB" id="431755at2759"/>
<feature type="transmembrane region" description="Helical" evidence="6">
    <location>
        <begin position="137"/>
        <end position="159"/>
    </location>
</feature>
<feature type="transmembrane region" description="Helical" evidence="6">
    <location>
        <begin position="254"/>
        <end position="272"/>
    </location>
</feature>
<feature type="transmembrane region" description="Helical" evidence="6">
    <location>
        <begin position="104"/>
        <end position="125"/>
    </location>
</feature>
<dbReference type="PROSITE" id="PS50850">
    <property type="entry name" value="MFS"/>
    <property type="match status" value="1"/>
</dbReference>
<evidence type="ECO:0000313" key="8">
    <source>
        <dbReference type="EMBL" id="CAD8201041.1"/>
    </source>
</evidence>
<dbReference type="Pfam" id="PF07690">
    <property type="entry name" value="MFS_1"/>
    <property type="match status" value="1"/>
</dbReference>
<feature type="transmembrane region" description="Helical" evidence="6">
    <location>
        <begin position="381"/>
        <end position="404"/>
    </location>
</feature>
<gene>
    <name evidence="8" type="ORF">PPENT_87.1.T1260118</name>
</gene>
<feature type="transmembrane region" description="Helical" evidence="6">
    <location>
        <begin position="165"/>
        <end position="186"/>
    </location>
</feature>
<feature type="transmembrane region" description="Helical" evidence="6">
    <location>
        <begin position="40"/>
        <end position="60"/>
    </location>
</feature>
<dbReference type="PANTHER" id="PTHR23506:SF26">
    <property type="entry name" value="MFS-TYPE TRANSPORTER SLC18B1"/>
    <property type="match status" value="1"/>
</dbReference>
<keyword evidence="3 6" id="KW-0812">Transmembrane</keyword>
<organism evidence="8 9">
    <name type="scientific">Paramecium pentaurelia</name>
    <dbReference type="NCBI Taxonomy" id="43138"/>
    <lineage>
        <taxon>Eukaryota</taxon>
        <taxon>Sar</taxon>
        <taxon>Alveolata</taxon>
        <taxon>Ciliophora</taxon>
        <taxon>Intramacronucleata</taxon>
        <taxon>Oligohymenophorea</taxon>
        <taxon>Peniculida</taxon>
        <taxon>Parameciidae</taxon>
        <taxon>Paramecium</taxon>
    </lineage>
</organism>
<accession>A0A8S1XIM2</accession>
<evidence type="ECO:0000256" key="1">
    <source>
        <dbReference type="ARBA" id="ARBA00004141"/>
    </source>
</evidence>
<evidence type="ECO:0000256" key="6">
    <source>
        <dbReference type="SAM" id="Phobius"/>
    </source>
</evidence>
<dbReference type="InterPro" id="IPR050930">
    <property type="entry name" value="MFS_Vesicular_Transporter"/>
</dbReference>
<feature type="domain" description="Major facilitator superfamily (MFS) profile" evidence="7">
    <location>
        <begin position="6"/>
        <end position="407"/>
    </location>
</feature>
<keyword evidence="2" id="KW-0813">Transport</keyword>
<dbReference type="GO" id="GO:0022857">
    <property type="term" value="F:transmembrane transporter activity"/>
    <property type="evidence" value="ECO:0007669"/>
    <property type="project" value="InterPro"/>
</dbReference>
<feature type="transmembrane region" description="Helical" evidence="6">
    <location>
        <begin position="349"/>
        <end position="375"/>
    </location>
</feature>